<name>A0ABQ9FJ85_TEGGR</name>
<sequence length="82" mass="9834">NLVLQRTIERIHVGKKYGDIPRGIFVDIENEDNQSLEQVPIDDILEMQREEQIVKQQEEEKKKKAMLERGLQPHYEMHDDMF</sequence>
<dbReference type="EMBL" id="JARBDR010000246">
    <property type="protein sequence ID" value="KAJ8317363.1"/>
    <property type="molecule type" value="Genomic_DNA"/>
</dbReference>
<dbReference type="Proteomes" id="UP001217089">
    <property type="component" value="Unassembled WGS sequence"/>
</dbReference>
<organism evidence="1 2">
    <name type="scientific">Tegillarca granosa</name>
    <name type="common">Malaysian cockle</name>
    <name type="synonym">Anadara granosa</name>
    <dbReference type="NCBI Taxonomy" id="220873"/>
    <lineage>
        <taxon>Eukaryota</taxon>
        <taxon>Metazoa</taxon>
        <taxon>Spiralia</taxon>
        <taxon>Lophotrochozoa</taxon>
        <taxon>Mollusca</taxon>
        <taxon>Bivalvia</taxon>
        <taxon>Autobranchia</taxon>
        <taxon>Pteriomorphia</taxon>
        <taxon>Arcoida</taxon>
        <taxon>Arcoidea</taxon>
        <taxon>Arcidae</taxon>
        <taxon>Tegillarca</taxon>
    </lineage>
</organism>
<reference evidence="1 2" key="1">
    <citation type="submission" date="2022-12" db="EMBL/GenBank/DDBJ databases">
        <title>Chromosome-level genome of Tegillarca granosa.</title>
        <authorList>
            <person name="Kim J."/>
        </authorList>
    </citation>
    <scope>NUCLEOTIDE SEQUENCE [LARGE SCALE GENOMIC DNA]</scope>
    <source>
        <strain evidence="1">Teg-2019</strain>
        <tissue evidence="1">Adductor muscle</tissue>
    </source>
</reference>
<keyword evidence="2" id="KW-1185">Reference proteome</keyword>
<protein>
    <submittedName>
        <fullName evidence="1">Uncharacterized protein</fullName>
    </submittedName>
</protein>
<gene>
    <name evidence="1" type="ORF">KUTeg_005267</name>
</gene>
<evidence type="ECO:0000313" key="1">
    <source>
        <dbReference type="EMBL" id="KAJ8317363.1"/>
    </source>
</evidence>
<evidence type="ECO:0000313" key="2">
    <source>
        <dbReference type="Proteomes" id="UP001217089"/>
    </source>
</evidence>
<accession>A0ABQ9FJ85</accession>
<comment type="caution">
    <text evidence="1">The sequence shown here is derived from an EMBL/GenBank/DDBJ whole genome shotgun (WGS) entry which is preliminary data.</text>
</comment>
<dbReference type="Gene3D" id="2.30.30.100">
    <property type="match status" value="1"/>
</dbReference>
<proteinExistence type="predicted"/>
<feature type="non-terminal residue" evidence="1">
    <location>
        <position position="1"/>
    </location>
</feature>